<feature type="domain" description="4'-phosphopantetheinyl transferase" evidence="2">
    <location>
        <begin position="98"/>
        <end position="172"/>
    </location>
</feature>
<dbReference type="Gene3D" id="3.90.470.20">
    <property type="entry name" value="4'-phosphopantetheinyl transferase domain"/>
    <property type="match status" value="1"/>
</dbReference>
<dbReference type="RefSeq" id="WP_173072868.1">
    <property type="nucleotide sequence ID" value="NZ_CP041345.1"/>
</dbReference>
<dbReference type="InterPro" id="IPR037143">
    <property type="entry name" value="4-PPantetheinyl_Trfase_dom_sf"/>
</dbReference>
<dbReference type="GO" id="GO:0008897">
    <property type="term" value="F:holo-[acyl-carrier-protein] synthase activity"/>
    <property type="evidence" value="ECO:0007669"/>
    <property type="project" value="InterPro"/>
</dbReference>
<gene>
    <name evidence="3" type="ORF">FHG85_02985</name>
</gene>
<dbReference type="GO" id="GO:0000287">
    <property type="term" value="F:magnesium ion binding"/>
    <property type="evidence" value="ECO:0007669"/>
    <property type="project" value="InterPro"/>
</dbReference>
<dbReference type="KEGG" id="ttz:FHG85_02985"/>
<protein>
    <submittedName>
        <fullName evidence="3">4'-phosphopantetheinyl transferase superfamily protein</fullName>
    </submittedName>
</protein>
<reference evidence="3 4" key="1">
    <citation type="submission" date="2019-07" db="EMBL/GenBank/DDBJ databases">
        <title>Thalassofilum flectens gen. nov., sp. nov., a novel moderate thermophilic anaerobe from a shallow sea hot spring in Kunashir Island (Russia), representing a new family in the order Bacteroidales, and proposal of Thalassofilacea fam. nov.</title>
        <authorList>
            <person name="Kochetkova T.V."/>
            <person name="Podosokorskaya O.A."/>
            <person name="Novikov A."/>
            <person name="Elcheninov A.G."/>
            <person name="Toshchakov S.V."/>
            <person name="Kublanov I.V."/>
        </authorList>
    </citation>
    <scope>NUCLEOTIDE SEQUENCE [LARGE SCALE GENOMIC DNA]</scope>
    <source>
        <strain evidence="3 4">38-H</strain>
    </source>
</reference>
<dbReference type="SUPFAM" id="SSF56214">
    <property type="entry name" value="4'-phosphopantetheinyl transferase"/>
    <property type="match status" value="2"/>
</dbReference>
<keyword evidence="4" id="KW-1185">Reference proteome</keyword>
<dbReference type="AlphaFoldDB" id="A0A7D3Y3B5"/>
<sequence>MPVIKTIHDDDITIALWLISEAENELLEHVGQVDDLPSNKNRRIERIATMALLKTLGFKQFYSYDSLGRPYFTASQVRISISHTDGVVALAFSESQEVGVDIEQTTRNYRKIAGKYLSTNEAIGSHNFSDFHYALIWSAKETIYKLPWGKSLVFNRDIEIDLKNFNSDRGWLKAMVFNDGAWVNVKLFYTFIDNYCLTWTGMNRIL</sequence>
<dbReference type="Pfam" id="PF01648">
    <property type="entry name" value="ACPS"/>
    <property type="match status" value="1"/>
</dbReference>
<organism evidence="3 4">
    <name type="scientific">Tenuifilum thalassicum</name>
    <dbReference type="NCBI Taxonomy" id="2590900"/>
    <lineage>
        <taxon>Bacteria</taxon>
        <taxon>Pseudomonadati</taxon>
        <taxon>Bacteroidota</taxon>
        <taxon>Bacteroidia</taxon>
        <taxon>Bacteroidales</taxon>
        <taxon>Tenuifilaceae</taxon>
        <taxon>Tenuifilum</taxon>
    </lineage>
</organism>
<keyword evidence="1 3" id="KW-0808">Transferase</keyword>
<evidence type="ECO:0000259" key="2">
    <source>
        <dbReference type="Pfam" id="PF01648"/>
    </source>
</evidence>
<evidence type="ECO:0000313" key="4">
    <source>
        <dbReference type="Proteomes" id="UP000500961"/>
    </source>
</evidence>
<evidence type="ECO:0000256" key="1">
    <source>
        <dbReference type="ARBA" id="ARBA00022679"/>
    </source>
</evidence>
<name>A0A7D3Y3B5_9BACT</name>
<proteinExistence type="predicted"/>
<accession>A0A7D3Y3B5</accession>
<dbReference type="InterPro" id="IPR008278">
    <property type="entry name" value="4-PPantetheinyl_Trfase_dom"/>
</dbReference>
<evidence type="ECO:0000313" key="3">
    <source>
        <dbReference type="EMBL" id="QKG79269.1"/>
    </source>
</evidence>
<dbReference type="EMBL" id="CP041345">
    <property type="protein sequence ID" value="QKG79269.1"/>
    <property type="molecule type" value="Genomic_DNA"/>
</dbReference>
<dbReference type="Proteomes" id="UP000500961">
    <property type="component" value="Chromosome"/>
</dbReference>